<proteinExistence type="predicted"/>
<dbReference type="PANTHER" id="PTHR45752">
    <property type="entry name" value="LEUCINE-RICH REPEAT-CONTAINING"/>
    <property type="match status" value="1"/>
</dbReference>
<evidence type="ECO:0000313" key="4">
    <source>
        <dbReference type="Proteomes" id="UP000256970"/>
    </source>
</evidence>
<dbReference type="InterPro" id="IPR001611">
    <property type="entry name" value="Leu-rich_rpt"/>
</dbReference>
<dbReference type="PANTHER" id="PTHR45752:SF187">
    <property type="entry name" value="LEUCINE-RICH REPEAT AND IQ DOMAIN-CONTAINING PROTEIN 4"/>
    <property type="match status" value="1"/>
</dbReference>
<reference evidence="3 4" key="1">
    <citation type="submission" date="2016-10" db="EMBL/GenBank/DDBJ databases">
        <authorList>
            <person name="Cai Z."/>
        </authorList>
    </citation>
    <scope>NUCLEOTIDE SEQUENCE [LARGE SCALE GENOMIC DNA]</scope>
</reference>
<feature type="compositionally biased region" description="Acidic residues" evidence="2">
    <location>
        <begin position="349"/>
        <end position="369"/>
    </location>
</feature>
<gene>
    <name evidence="3" type="ORF">BQ4739_LOCUS10055</name>
</gene>
<keyword evidence="4" id="KW-1185">Reference proteome</keyword>
<dbReference type="InterPro" id="IPR032675">
    <property type="entry name" value="LRR_dom_sf"/>
</dbReference>
<dbReference type="PROSITE" id="PS51450">
    <property type="entry name" value="LRR"/>
    <property type="match status" value="2"/>
</dbReference>
<evidence type="ECO:0000256" key="2">
    <source>
        <dbReference type="SAM" id="MobiDB-lite"/>
    </source>
</evidence>
<dbReference type="GO" id="GO:0005930">
    <property type="term" value="C:axoneme"/>
    <property type="evidence" value="ECO:0007669"/>
    <property type="project" value="UniProtKB-SubCell"/>
</dbReference>
<protein>
    <submittedName>
        <fullName evidence="3">Uncharacterized protein</fullName>
    </submittedName>
</protein>
<feature type="compositionally biased region" description="Low complexity" evidence="2">
    <location>
        <begin position="370"/>
        <end position="379"/>
    </location>
</feature>
<comment type="subcellular location">
    <subcellularLocation>
        <location evidence="1">Cytoplasm</location>
        <location evidence="1">Cytoskeleton</location>
        <location evidence="1">Cilium axoneme</location>
    </subcellularLocation>
</comment>
<dbReference type="Proteomes" id="UP000256970">
    <property type="component" value="Unassembled WGS sequence"/>
</dbReference>
<evidence type="ECO:0000313" key="3">
    <source>
        <dbReference type="EMBL" id="SZX69779.1"/>
    </source>
</evidence>
<dbReference type="InterPro" id="IPR050715">
    <property type="entry name" value="LRR-SigEffector_domain"/>
</dbReference>
<evidence type="ECO:0000256" key="1">
    <source>
        <dbReference type="ARBA" id="ARBA00004430"/>
    </source>
</evidence>
<dbReference type="SUPFAM" id="SSF52058">
    <property type="entry name" value="L domain-like"/>
    <property type="match status" value="1"/>
</dbReference>
<dbReference type="Pfam" id="PF00560">
    <property type="entry name" value="LRR_1"/>
    <property type="match status" value="1"/>
</dbReference>
<name>A0A383VY33_TETOB</name>
<dbReference type="Gene3D" id="3.80.10.10">
    <property type="entry name" value="Ribonuclease Inhibitor"/>
    <property type="match status" value="1"/>
</dbReference>
<dbReference type="EMBL" id="FNXT01000954">
    <property type="protein sequence ID" value="SZX69779.1"/>
    <property type="molecule type" value="Genomic_DNA"/>
</dbReference>
<accession>A0A383VY33</accession>
<sequence length="1131" mass="113283">MASRSQGGVLELPLETHVEICRWLDPRIRSHLSSSCRAFAAAGRLAPFSAVHAHIASDQVPGFSHWLQEHGSRITSLTIQGPALHSQRAKTALWAALSAPNNLQQLQQLQLDMPLTVEDEAALLSCVCANAPSLISLDLHYQRPLSHARKSNAMCFCAHSSAAPWAAAAGQLRALRITGACFCNMSYVAQLAGLTLLQVSCCNTTNPCAELALLLQRLPQLQQLTYTTSTPAVVDYAVAAAVAAHGGLTHLELHNFLAPASTSSDSNGIGEAAAVAAAAERALHRAALQRLQCLKLVDFNGFTRVLPMLTAAAAGRSSSTGVSLKQLQLTRGRQDGFMPALLAGTFSDSDGDSDSDSDSDSEDSADDSNDAGSSDHSSSGFECRDDGKDSAGSGCCGVAASSGCCGGVSKATAAAAAAAAAMTIRRSSGSLQQLSCGSSGSAAARFSSSFAPLALLHTLVDLDLSGLGLVNIGPVITLTLLTSLKLGPGLGAVGSSQHVNRVDSRGLAGIEELQQLQHLDLSHNQLRFNSLLRLQGLTGLTYLSLAGNDLSSSSSCSVQTSPACSVDLAVRACSSSKASVGASARAVCCDGGSSSSCCASGDGCIDASSSEDEAPTPKSSNSSVRAAAAFGCNVTAADAKAAGALLANSSAPAAACSSTSSADRRRLVLRCDSTISSTGAAGACAAAAWRGCCMPASAKSSSSNSSSWLLPAAKLRHLDISGCGLSSIPSLAAPPAAAAASDSAAGLLSSSTLTCLRAGTSLRHMGSGVWHKKANRLTPECIASLAGLNNLRDLEVAADVPAGCYAGFRALGQLTRLVVQDFAAAEGIFCSGGSCSSSSAGAGGCCSSSSAGAGCCFPLLEELGLMLRGAAGAAAMRQLRFSCRDLRKLSIYQDLTPAAAAAAMAAGKSGCCCSSMTTALAAAAGLCACSWHCAALSGLSRLQQLSLQPPADIRLLTCLTGLRQLQLLGSEAGWRPDRAASQPGTSAAAAAAAAGRVAQDPVLPCCAPSSAGGCCSGGGSAGAAAAVGCCSDGAAAGPSAGAAAAGAARCAPAAAGTCAGPCFEADPSSPAAAAAAAGVLAGSGARCVTDAELLGLSVMTKLTHLELKQVVFNDSAADELQRLLPCTRISV</sequence>
<dbReference type="AlphaFoldDB" id="A0A383VY33"/>
<feature type="region of interest" description="Disordered" evidence="2">
    <location>
        <begin position="346"/>
        <end position="383"/>
    </location>
</feature>
<organism evidence="3 4">
    <name type="scientific">Tetradesmus obliquus</name>
    <name type="common">Green alga</name>
    <name type="synonym">Acutodesmus obliquus</name>
    <dbReference type="NCBI Taxonomy" id="3088"/>
    <lineage>
        <taxon>Eukaryota</taxon>
        <taxon>Viridiplantae</taxon>
        <taxon>Chlorophyta</taxon>
        <taxon>core chlorophytes</taxon>
        <taxon>Chlorophyceae</taxon>
        <taxon>CS clade</taxon>
        <taxon>Sphaeropleales</taxon>
        <taxon>Scenedesmaceae</taxon>
        <taxon>Tetradesmus</taxon>
    </lineage>
</organism>